<dbReference type="EMBL" id="BMFF01000001">
    <property type="protein sequence ID" value="GGC85312.1"/>
    <property type="molecule type" value="Genomic_DNA"/>
</dbReference>
<evidence type="ECO:0000259" key="1">
    <source>
        <dbReference type="Pfam" id="PF00899"/>
    </source>
</evidence>
<dbReference type="NCBIfam" id="NF011696">
    <property type="entry name" value="PRK15116.1"/>
    <property type="match status" value="1"/>
</dbReference>
<name>A0ABQ1NUC9_9GAMM</name>
<sequence length="270" mass="29224">MAKDIAIADPTTDDPRFGGIARLYGREAFEQLRRTHIAVVGIGGVGSWAAEALGRTGIGRITLIDLDEVCQTNTNRQLPAMTGQIGRPKVEVMAERLRAINPDCDVRAVMDFVTDRTLPDYITEDLDGVADCIDSVKSKVELIAWCRRRRIPIVTAGGAAGQIDPTQVTVSDLSRTTNDPLAAKARSQLRRNHNFPKAGSKRSFGVPCVYSTEQLRYPAPDGSVCHEKSFAGDSVKLDCEGGLGAVSMVTGTFGLVVAARLVDRILSRKR</sequence>
<dbReference type="RefSeq" id="WP_150277752.1">
    <property type="nucleotide sequence ID" value="NZ_BMFF01000001.1"/>
</dbReference>
<keyword evidence="3" id="KW-1185">Reference proteome</keyword>
<dbReference type="InterPro" id="IPR045886">
    <property type="entry name" value="ThiF/MoeB/HesA"/>
</dbReference>
<dbReference type="Gene3D" id="3.40.50.720">
    <property type="entry name" value="NAD(P)-binding Rossmann-like Domain"/>
    <property type="match status" value="1"/>
</dbReference>
<gene>
    <name evidence="2" type="ORF">GCM10007418_01330</name>
</gene>
<evidence type="ECO:0000313" key="3">
    <source>
        <dbReference type="Proteomes" id="UP000638188"/>
    </source>
</evidence>
<dbReference type="CDD" id="cd00755">
    <property type="entry name" value="YgdL_like"/>
    <property type="match status" value="1"/>
</dbReference>
<dbReference type="InterPro" id="IPR035985">
    <property type="entry name" value="Ubiquitin-activating_enz"/>
</dbReference>
<proteinExistence type="predicted"/>
<accession>A0ABQ1NUC9</accession>
<evidence type="ECO:0000313" key="2">
    <source>
        <dbReference type="EMBL" id="GGC85312.1"/>
    </source>
</evidence>
<dbReference type="SUPFAM" id="SSF69572">
    <property type="entry name" value="Activating enzymes of the ubiquitin-like proteins"/>
    <property type="match status" value="1"/>
</dbReference>
<comment type="caution">
    <text evidence="2">The sequence shown here is derived from an EMBL/GenBank/DDBJ whole genome shotgun (WGS) entry which is preliminary data.</text>
</comment>
<organism evidence="2 3">
    <name type="scientific">Halopseudomonas salina</name>
    <dbReference type="NCBI Taxonomy" id="1323744"/>
    <lineage>
        <taxon>Bacteria</taxon>
        <taxon>Pseudomonadati</taxon>
        <taxon>Pseudomonadota</taxon>
        <taxon>Gammaproteobacteria</taxon>
        <taxon>Pseudomonadales</taxon>
        <taxon>Pseudomonadaceae</taxon>
        <taxon>Halopseudomonas</taxon>
    </lineage>
</organism>
<dbReference type="Proteomes" id="UP000638188">
    <property type="component" value="Unassembled WGS sequence"/>
</dbReference>
<dbReference type="PANTHER" id="PTHR43267">
    <property type="entry name" value="TRNA THREONYLCARBAMOYLADENOSINE DEHYDRATASE"/>
    <property type="match status" value="1"/>
</dbReference>
<protein>
    <submittedName>
        <fullName evidence="2">tRNA threonylcarbamoyladenosine dehydratase</fullName>
    </submittedName>
</protein>
<feature type="domain" description="THIF-type NAD/FAD binding fold" evidence="1">
    <location>
        <begin position="22"/>
        <end position="266"/>
    </location>
</feature>
<dbReference type="Pfam" id="PF00899">
    <property type="entry name" value="ThiF"/>
    <property type="match status" value="1"/>
</dbReference>
<dbReference type="InterPro" id="IPR000594">
    <property type="entry name" value="ThiF_NAD_FAD-bd"/>
</dbReference>
<reference evidence="3" key="1">
    <citation type="journal article" date="2019" name="Int. J. Syst. Evol. Microbiol.">
        <title>The Global Catalogue of Microorganisms (GCM) 10K type strain sequencing project: providing services to taxonomists for standard genome sequencing and annotation.</title>
        <authorList>
            <consortium name="The Broad Institute Genomics Platform"/>
            <consortium name="The Broad Institute Genome Sequencing Center for Infectious Disease"/>
            <person name="Wu L."/>
            <person name="Ma J."/>
        </authorList>
    </citation>
    <scope>NUCLEOTIDE SEQUENCE [LARGE SCALE GENOMIC DNA]</scope>
    <source>
        <strain evidence="3">CGMCC 1.12482</strain>
    </source>
</reference>
<dbReference type="PANTHER" id="PTHR43267:SF1">
    <property type="entry name" value="TRNA THREONYLCARBAMOYLADENOSINE DEHYDRATASE"/>
    <property type="match status" value="1"/>
</dbReference>